<reference evidence="2" key="2">
    <citation type="submission" date="2020-09" db="EMBL/GenBank/DDBJ databases">
        <authorList>
            <person name="Sun Q."/>
            <person name="Zhou Y."/>
        </authorList>
    </citation>
    <scope>NUCLEOTIDE SEQUENCE</scope>
    <source>
        <strain evidence="2">CGMCC 4.7403</strain>
    </source>
</reference>
<proteinExistence type="predicted"/>
<evidence type="ECO:0000313" key="3">
    <source>
        <dbReference type="Proteomes" id="UP000603227"/>
    </source>
</evidence>
<name>A0A919DFW1_9ACTN</name>
<comment type="caution">
    <text evidence="2">The sequence shown here is derived from an EMBL/GenBank/DDBJ whole genome shotgun (WGS) entry which is preliminary data.</text>
</comment>
<accession>A0A919DFW1</accession>
<sequence>MRPVYASCARPKVGGGGLAGGLPGLGSSMIRGPYAGWQLGQALGLTAMCTSGPLVLLDAGPGPGRWLKAVEPTAPATTHPFPDGKWLIAVRAARTPAGLERGGDRSAGPAGAGPRAASGCEPS</sequence>
<evidence type="ECO:0000256" key="1">
    <source>
        <dbReference type="SAM" id="MobiDB-lite"/>
    </source>
</evidence>
<protein>
    <submittedName>
        <fullName evidence="2">Uncharacterized protein</fullName>
    </submittedName>
</protein>
<gene>
    <name evidence="2" type="ORF">GCM10017771_57670</name>
</gene>
<dbReference type="Proteomes" id="UP000603227">
    <property type="component" value="Unassembled WGS sequence"/>
</dbReference>
<evidence type="ECO:0000313" key="2">
    <source>
        <dbReference type="EMBL" id="GHE39044.1"/>
    </source>
</evidence>
<feature type="compositionally biased region" description="Low complexity" evidence="1">
    <location>
        <begin position="106"/>
        <end position="123"/>
    </location>
</feature>
<dbReference type="EMBL" id="BNAT01000023">
    <property type="protein sequence ID" value="GHE39044.1"/>
    <property type="molecule type" value="Genomic_DNA"/>
</dbReference>
<feature type="region of interest" description="Disordered" evidence="1">
    <location>
        <begin position="97"/>
        <end position="123"/>
    </location>
</feature>
<dbReference type="AlphaFoldDB" id="A0A919DFW1"/>
<reference evidence="2" key="1">
    <citation type="journal article" date="2014" name="Int. J. Syst. Evol. Microbiol.">
        <title>Complete genome sequence of Corynebacterium casei LMG S-19264T (=DSM 44701T), isolated from a smear-ripened cheese.</title>
        <authorList>
            <consortium name="US DOE Joint Genome Institute (JGI-PGF)"/>
            <person name="Walter F."/>
            <person name="Albersmeier A."/>
            <person name="Kalinowski J."/>
            <person name="Ruckert C."/>
        </authorList>
    </citation>
    <scope>NUCLEOTIDE SEQUENCE</scope>
    <source>
        <strain evidence="2">CGMCC 4.7403</strain>
    </source>
</reference>
<organism evidence="2 3">
    <name type="scientific">Streptomyces capitiformicae</name>
    <dbReference type="NCBI Taxonomy" id="2014920"/>
    <lineage>
        <taxon>Bacteria</taxon>
        <taxon>Bacillati</taxon>
        <taxon>Actinomycetota</taxon>
        <taxon>Actinomycetes</taxon>
        <taxon>Kitasatosporales</taxon>
        <taxon>Streptomycetaceae</taxon>
        <taxon>Streptomyces</taxon>
    </lineage>
</organism>
<keyword evidence="3" id="KW-1185">Reference proteome</keyword>